<feature type="transmembrane region" description="Helical" evidence="5">
    <location>
        <begin position="121"/>
        <end position="138"/>
    </location>
</feature>
<organism evidence="7 8">
    <name type="scientific">Streptomyces cyanogenus</name>
    <dbReference type="NCBI Taxonomy" id="80860"/>
    <lineage>
        <taxon>Bacteria</taxon>
        <taxon>Bacillati</taxon>
        <taxon>Actinomycetota</taxon>
        <taxon>Actinomycetes</taxon>
        <taxon>Kitasatosporales</taxon>
        <taxon>Streptomycetaceae</taxon>
        <taxon>Streptomyces</taxon>
    </lineage>
</organism>
<evidence type="ECO:0000256" key="5">
    <source>
        <dbReference type="SAM" id="Phobius"/>
    </source>
</evidence>
<evidence type="ECO:0000313" key="7">
    <source>
        <dbReference type="EMBL" id="QTE01320.1"/>
    </source>
</evidence>
<proteinExistence type="predicted"/>
<feature type="transmembrane region" description="Helical" evidence="5">
    <location>
        <begin position="150"/>
        <end position="168"/>
    </location>
</feature>
<feature type="transmembrane region" description="Helical" evidence="5">
    <location>
        <begin position="77"/>
        <end position="96"/>
    </location>
</feature>
<keyword evidence="3 5" id="KW-1133">Transmembrane helix</keyword>
<sequence>MTYLHLSLRLSLAGVFLVSGLAKARAIDGAVLMCKSLFGTFWPARKNWAGPAARALVVTEVATGLALVVPGSDATTALGLLAAIGLLMGFTALAVVTSRRQLALVCACFGRAGAPLGRRHVWRNLALLAIGASALFLLPEAGSGTWDTGGTGVAVTAAAVVTLLTFYYDEIADLLSGNW</sequence>
<protein>
    <recommendedName>
        <fullName evidence="6">Methylamine utilisation protein MauE domain-containing protein</fullName>
    </recommendedName>
</protein>
<evidence type="ECO:0000313" key="8">
    <source>
        <dbReference type="Proteomes" id="UP000663908"/>
    </source>
</evidence>
<name>A0ABX7TX18_STRCY</name>
<dbReference type="RefSeq" id="WP_341829353.1">
    <property type="nucleotide sequence ID" value="NZ_CP071839.1"/>
</dbReference>
<evidence type="ECO:0000256" key="4">
    <source>
        <dbReference type="ARBA" id="ARBA00023136"/>
    </source>
</evidence>
<dbReference type="InterPro" id="IPR009908">
    <property type="entry name" value="Methylamine_util_MauE"/>
</dbReference>
<keyword evidence="2 5" id="KW-0812">Transmembrane</keyword>
<keyword evidence="4 5" id="KW-0472">Membrane</keyword>
<accession>A0ABX7TX18</accession>
<keyword evidence="8" id="KW-1185">Reference proteome</keyword>
<feature type="domain" description="Methylamine utilisation protein MauE" evidence="6">
    <location>
        <begin position="1"/>
        <end position="136"/>
    </location>
</feature>
<reference evidence="7 8" key="1">
    <citation type="submission" date="2021-03" db="EMBL/GenBank/DDBJ databases">
        <title>Complete genome sequence of Streptomyces cyanogenus S136, producer of anticancer angucycline landomycin A.</title>
        <authorList>
            <person name="Hrab P."/>
            <person name="Ruckert C."/>
            <person name="Busche T."/>
            <person name="Ostash I."/>
            <person name="Kalinowski J."/>
            <person name="Fedorenko V."/>
            <person name="Yushchuk O."/>
            <person name="Ostash B."/>
        </authorList>
    </citation>
    <scope>NUCLEOTIDE SEQUENCE [LARGE SCALE GENOMIC DNA]</scope>
    <source>
        <strain evidence="7 8">S136</strain>
    </source>
</reference>
<dbReference type="EMBL" id="CP071839">
    <property type="protein sequence ID" value="QTE01320.1"/>
    <property type="molecule type" value="Genomic_DNA"/>
</dbReference>
<evidence type="ECO:0000256" key="2">
    <source>
        <dbReference type="ARBA" id="ARBA00022692"/>
    </source>
</evidence>
<evidence type="ECO:0000259" key="6">
    <source>
        <dbReference type="Pfam" id="PF07291"/>
    </source>
</evidence>
<evidence type="ECO:0000256" key="3">
    <source>
        <dbReference type="ARBA" id="ARBA00022989"/>
    </source>
</evidence>
<dbReference type="Pfam" id="PF07291">
    <property type="entry name" value="MauE"/>
    <property type="match status" value="1"/>
</dbReference>
<evidence type="ECO:0000256" key="1">
    <source>
        <dbReference type="ARBA" id="ARBA00004141"/>
    </source>
</evidence>
<dbReference type="Proteomes" id="UP000663908">
    <property type="component" value="Chromosome"/>
</dbReference>
<comment type="subcellular location">
    <subcellularLocation>
        <location evidence="1">Membrane</location>
        <topology evidence="1">Multi-pass membrane protein</topology>
    </subcellularLocation>
</comment>
<gene>
    <name evidence="7" type="ORF">S1361_28600</name>
</gene>